<dbReference type="PANTHER" id="PTHR21539:SF0">
    <property type="entry name" value="SAGA-ASSOCIATED FACTOR 29"/>
    <property type="match status" value="1"/>
</dbReference>
<dbReference type="Gene3D" id="2.30.30.140">
    <property type="match status" value="2"/>
</dbReference>
<keyword evidence="8" id="KW-1185">Reference proteome</keyword>
<reference evidence="6 8" key="1">
    <citation type="submission" date="2015-02" db="EMBL/GenBank/DDBJ databases">
        <authorList>
            <person name="Chooi Y.-H."/>
        </authorList>
    </citation>
    <scope>NUCLEOTIDE SEQUENCE [LARGE SCALE GENOMIC DNA]</scope>
    <source>
        <strain evidence="6">E3</strain>
    </source>
</reference>
<dbReference type="GO" id="GO:0005634">
    <property type="term" value="C:nucleus"/>
    <property type="evidence" value="ECO:0007669"/>
    <property type="project" value="UniProtKB-SubCell"/>
</dbReference>
<evidence type="ECO:0000313" key="6">
    <source>
        <dbReference type="EMBL" id="CEP00065.1"/>
    </source>
</evidence>
<dbReference type="OMA" id="FRAANAC"/>
<reference evidence="7 9" key="2">
    <citation type="submission" date="2018-03" db="EMBL/GenBank/DDBJ databases">
        <authorList>
            <person name="Fogelqvist J."/>
        </authorList>
    </citation>
    <scope>NUCLEOTIDE SEQUENCE [LARGE SCALE GENOMIC DNA]</scope>
</reference>
<dbReference type="Proteomes" id="UP000039324">
    <property type="component" value="Unassembled WGS sequence"/>
</dbReference>
<evidence type="ECO:0000259" key="5">
    <source>
        <dbReference type="PROSITE" id="PS51518"/>
    </source>
</evidence>
<keyword evidence="4" id="KW-0539">Nucleus</keyword>
<evidence type="ECO:0000256" key="3">
    <source>
        <dbReference type="ARBA" id="ARBA00023163"/>
    </source>
</evidence>
<protein>
    <recommendedName>
        <fullName evidence="5">SGF29 C-terminal domain-containing protein</fullName>
    </recommendedName>
</protein>
<comment type="subcellular location">
    <subcellularLocation>
        <location evidence="1">Nucleus</location>
    </subcellularLocation>
</comment>
<dbReference type="Proteomes" id="UP000290189">
    <property type="component" value="Unassembled WGS sequence"/>
</dbReference>
<dbReference type="PROSITE" id="PS51518">
    <property type="entry name" value="SGF29_C"/>
    <property type="match status" value="1"/>
</dbReference>
<proteinExistence type="predicted"/>
<organism evidence="6 8">
    <name type="scientific">Plasmodiophora brassicae</name>
    <name type="common">Clubroot disease agent</name>
    <dbReference type="NCBI Taxonomy" id="37360"/>
    <lineage>
        <taxon>Eukaryota</taxon>
        <taxon>Sar</taxon>
        <taxon>Rhizaria</taxon>
        <taxon>Endomyxa</taxon>
        <taxon>Phytomyxea</taxon>
        <taxon>Plasmodiophorida</taxon>
        <taxon>Plasmodiophoridae</taxon>
        <taxon>Plasmodiophora</taxon>
    </lineage>
</organism>
<evidence type="ECO:0000256" key="4">
    <source>
        <dbReference type="ARBA" id="ARBA00023242"/>
    </source>
</evidence>
<dbReference type="GO" id="GO:0000124">
    <property type="term" value="C:SAGA complex"/>
    <property type="evidence" value="ECO:0007669"/>
    <property type="project" value="InterPro"/>
</dbReference>
<dbReference type="AlphaFoldDB" id="A0A0G4IXL6"/>
<dbReference type="CDD" id="cd20394">
    <property type="entry name" value="Tudor_SGF29_rpt2"/>
    <property type="match status" value="1"/>
</dbReference>
<dbReference type="EMBL" id="OVEO01000013">
    <property type="protein sequence ID" value="SPR00185.1"/>
    <property type="molecule type" value="Genomic_DNA"/>
</dbReference>
<evidence type="ECO:0000313" key="8">
    <source>
        <dbReference type="Proteomes" id="UP000039324"/>
    </source>
</evidence>
<dbReference type="OrthoDB" id="10265994at2759"/>
<evidence type="ECO:0000256" key="1">
    <source>
        <dbReference type="ARBA" id="ARBA00004123"/>
    </source>
</evidence>
<dbReference type="InterPro" id="IPR010750">
    <property type="entry name" value="SGF29_tudor-like_dom"/>
</dbReference>
<dbReference type="InterPro" id="IPR047288">
    <property type="entry name" value="Tudor_SGF29_rpt1"/>
</dbReference>
<gene>
    <name evidence="6" type="ORF">PBRA_007799</name>
    <name evidence="7" type="ORF">PLBR_LOCUS7400</name>
</gene>
<evidence type="ECO:0000313" key="9">
    <source>
        <dbReference type="Proteomes" id="UP000290189"/>
    </source>
</evidence>
<keyword evidence="3" id="KW-0804">Transcription</keyword>
<geneLocation type="mitochondrion" evidence="7"/>
<dbReference type="Pfam" id="PF07039">
    <property type="entry name" value="SGF29_Tudor"/>
    <property type="match status" value="1"/>
</dbReference>
<dbReference type="CDD" id="cd20393">
    <property type="entry name" value="Tudor_SGF29_rpt1"/>
    <property type="match status" value="1"/>
</dbReference>
<keyword evidence="7" id="KW-0496">Mitochondrion</keyword>
<dbReference type="EMBL" id="CDSF01000097">
    <property type="protein sequence ID" value="CEP00065.1"/>
    <property type="molecule type" value="Genomic_DNA"/>
</dbReference>
<dbReference type="PANTHER" id="PTHR21539">
    <property type="entry name" value="SAGA-ASSOCIATED FACTOR 29"/>
    <property type="match status" value="1"/>
</dbReference>
<feature type="domain" description="SGF29 C-terminal" evidence="5">
    <location>
        <begin position="124"/>
        <end position="265"/>
    </location>
</feature>
<dbReference type="STRING" id="37360.A0A0G4IXL6"/>
<sequence>MSQPADDINIAEQMHVLRAIREQAQSEFERAQHTIQTALEEADSATITSKQASEAMKQQILAAFGASTEEFRAANACAAKIMSIIQAKVSSTRTPRMVTKVQPIHLYGAAVARGPDDDVWTHRDDAPFEPGSAVAALIDEHSEPNLWILASVVSYDRKRDRYTVVDNEADDVGNRETVKDYIIDSDRVLLLPSDEQVPLTRRVEFQKDETVLAIFPQTTVFYPAVVVSGPKKNKGHYLLQFADDETKQRKVPAHHVVPLPARYYNQSEELAL</sequence>
<dbReference type="InterPro" id="IPR047287">
    <property type="entry name" value="Tudor_SGF29_rpt2"/>
</dbReference>
<evidence type="ECO:0000313" key="7">
    <source>
        <dbReference type="EMBL" id="SPR00185.1"/>
    </source>
</evidence>
<accession>A0A0G4IXL6</accession>
<evidence type="ECO:0000256" key="2">
    <source>
        <dbReference type="ARBA" id="ARBA00023015"/>
    </source>
</evidence>
<name>A0A0G4IXL6_PLABS</name>
<dbReference type="InterPro" id="IPR037802">
    <property type="entry name" value="SGF29"/>
</dbReference>
<keyword evidence="2" id="KW-0805">Transcription regulation</keyword>